<dbReference type="EMBL" id="CAIIXF020000008">
    <property type="protein sequence ID" value="CAH1793173.1"/>
    <property type="molecule type" value="Genomic_DNA"/>
</dbReference>
<comment type="caution">
    <text evidence="2">The sequence shown here is derived from an EMBL/GenBank/DDBJ whole genome shotgun (WGS) entry which is preliminary data.</text>
</comment>
<reference evidence="2" key="1">
    <citation type="submission" date="2022-03" db="EMBL/GenBank/DDBJ databases">
        <authorList>
            <person name="Martin C."/>
        </authorList>
    </citation>
    <scope>NUCLEOTIDE SEQUENCE</scope>
</reference>
<organism evidence="2 3">
    <name type="scientific">Owenia fusiformis</name>
    <name type="common">Polychaete worm</name>
    <dbReference type="NCBI Taxonomy" id="6347"/>
    <lineage>
        <taxon>Eukaryota</taxon>
        <taxon>Metazoa</taxon>
        <taxon>Spiralia</taxon>
        <taxon>Lophotrochozoa</taxon>
        <taxon>Annelida</taxon>
        <taxon>Polychaeta</taxon>
        <taxon>Sedentaria</taxon>
        <taxon>Canalipalpata</taxon>
        <taxon>Sabellida</taxon>
        <taxon>Oweniida</taxon>
        <taxon>Oweniidae</taxon>
        <taxon>Owenia</taxon>
    </lineage>
</organism>
<dbReference type="AlphaFoldDB" id="A0A8S4PHE2"/>
<protein>
    <recommendedName>
        <fullName evidence="4">Death domain-containing protein</fullName>
    </recommendedName>
</protein>
<feature type="region of interest" description="Disordered" evidence="1">
    <location>
        <begin position="1"/>
        <end position="43"/>
    </location>
</feature>
<keyword evidence="3" id="KW-1185">Reference proteome</keyword>
<evidence type="ECO:0000313" key="3">
    <source>
        <dbReference type="Proteomes" id="UP000749559"/>
    </source>
</evidence>
<feature type="non-terminal residue" evidence="2">
    <location>
        <position position="1"/>
    </location>
</feature>
<feature type="compositionally biased region" description="Basic and acidic residues" evidence="1">
    <location>
        <begin position="1"/>
        <end position="27"/>
    </location>
</feature>
<feature type="region of interest" description="Disordered" evidence="1">
    <location>
        <begin position="75"/>
        <end position="146"/>
    </location>
</feature>
<name>A0A8S4PHE2_OWEFU</name>
<dbReference type="CDD" id="cd01670">
    <property type="entry name" value="Death"/>
    <property type="match status" value="1"/>
</dbReference>
<dbReference type="Gene3D" id="1.10.533.10">
    <property type="entry name" value="Death Domain, Fas"/>
    <property type="match status" value="1"/>
</dbReference>
<dbReference type="InterPro" id="IPR011029">
    <property type="entry name" value="DEATH-like_dom_sf"/>
</dbReference>
<evidence type="ECO:0000313" key="2">
    <source>
        <dbReference type="EMBL" id="CAH1793173.1"/>
    </source>
</evidence>
<evidence type="ECO:0008006" key="4">
    <source>
        <dbReference type="Google" id="ProtNLM"/>
    </source>
</evidence>
<feature type="compositionally biased region" description="Polar residues" evidence="1">
    <location>
        <begin position="75"/>
        <end position="86"/>
    </location>
</feature>
<accession>A0A8S4PHE2</accession>
<sequence>METSEPDVRLRKSTRDTKRPERFRDYIVSDEQSTGRQIEHEKEKIARKEQELLTKLQMKRQALDQTLSEFETYTHTPAGSQKSSQPDMGAKPKIPIKKPRQTRDNSSRTKMQTKTKEPEPQHNSTNERSLQKHSRSTNKTSRRDPLDGLLYQVGRYLGNDLTALRVNLEIDHSELDNIIASNPHSAQNWGYSMLLAWSKRQEGDSEDTKKQLTVALRNKHVGRNDLAKLCEQTKVRKVAADRDKTEDCLTYVDENSKGRSKLNKNEKKLSLRKEGVQSFGEVQDKSIFTHSGVHSIKMMILIRRQYEERKHQFGGPDQLQIPTLVKTKKSWNLGSIGGCAIFRFPNGQQISYALTAQHVVKYIN</sequence>
<gene>
    <name evidence="2" type="ORF">OFUS_LOCUS18053</name>
</gene>
<proteinExistence type="predicted"/>
<dbReference type="SUPFAM" id="SSF47986">
    <property type="entry name" value="DEATH domain"/>
    <property type="match status" value="1"/>
</dbReference>
<dbReference type="Proteomes" id="UP000749559">
    <property type="component" value="Unassembled WGS sequence"/>
</dbReference>
<evidence type="ECO:0000256" key="1">
    <source>
        <dbReference type="SAM" id="MobiDB-lite"/>
    </source>
</evidence>